<name>A0AAP0PPU3_9MAGN</name>
<protein>
    <submittedName>
        <fullName evidence="2">Uncharacterized protein</fullName>
    </submittedName>
</protein>
<feature type="region of interest" description="Disordered" evidence="1">
    <location>
        <begin position="32"/>
        <end position="52"/>
    </location>
</feature>
<sequence>MVFTNHFHPPNPFLPPSKPIFTSLQTIFIFTANPPPPPETRRRHRRRPAAPPLHRLCTVAAEVAREPCVAALKARSPAPPRPTPDPPPLLPPDPPLPRQAVAAAGWTPLSHR</sequence>
<dbReference type="Proteomes" id="UP001420932">
    <property type="component" value="Unassembled WGS sequence"/>
</dbReference>
<dbReference type="EMBL" id="JBBNAF010000004">
    <property type="protein sequence ID" value="KAK9151957.1"/>
    <property type="molecule type" value="Genomic_DNA"/>
</dbReference>
<feature type="region of interest" description="Disordered" evidence="1">
    <location>
        <begin position="72"/>
        <end position="112"/>
    </location>
</feature>
<comment type="caution">
    <text evidence="2">The sequence shown here is derived from an EMBL/GenBank/DDBJ whole genome shotgun (WGS) entry which is preliminary data.</text>
</comment>
<reference evidence="2 3" key="1">
    <citation type="submission" date="2024-01" db="EMBL/GenBank/DDBJ databases">
        <title>Genome assemblies of Stephania.</title>
        <authorList>
            <person name="Yang L."/>
        </authorList>
    </citation>
    <scope>NUCLEOTIDE SEQUENCE [LARGE SCALE GENOMIC DNA]</scope>
    <source>
        <strain evidence="2">YNDBR</strain>
        <tissue evidence="2">Leaf</tissue>
    </source>
</reference>
<accession>A0AAP0PPU3</accession>
<organism evidence="2 3">
    <name type="scientific">Stephania yunnanensis</name>
    <dbReference type="NCBI Taxonomy" id="152371"/>
    <lineage>
        <taxon>Eukaryota</taxon>
        <taxon>Viridiplantae</taxon>
        <taxon>Streptophyta</taxon>
        <taxon>Embryophyta</taxon>
        <taxon>Tracheophyta</taxon>
        <taxon>Spermatophyta</taxon>
        <taxon>Magnoliopsida</taxon>
        <taxon>Ranunculales</taxon>
        <taxon>Menispermaceae</taxon>
        <taxon>Menispermoideae</taxon>
        <taxon>Cissampelideae</taxon>
        <taxon>Stephania</taxon>
    </lineage>
</organism>
<gene>
    <name evidence="2" type="ORF">Syun_010266</name>
</gene>
<evidence type="ECO:0000313" key="3">
    <source>
        <dbReference type="Proteomes" id="UP001420932"/>
    </source>
</evidence>
<keyword evidence="3" id="KW-1185">Reference proteome</keyword>
<evidence type="ECO:0000313" key="2">
    <source>
        <dbReference type="EMBL" id="KAK9151957.1"/>
    </source>
</evidence>
<feature type="compositionally biased region" description="Pro residues" evidence="1">
    <location>
        <begin position="77"/>
        <end position="97"/>
    </location>
</feature>
<evidence type="ECO:0000256" key="1">
    <source>
        <dbReference type="SAM" id="MobiDB-lite"/>
    </source>
</evidence>
<dbReference type="AlphaFoldDB" id="A0AAP0PPU3"/>
<proteinExistence type="predicted"/>